<dbReference type="Proteomes" id="UP000298347">
    <property type="component" value="Unassembled WGS sequence"/>
</dbReference>
<evidence type="ECO:0000313" key="1">
    <source>
        <dbReference type="EMBL" id="TGA97529.1"/>
    </source>
</evidence>
<keyword evidence="2" id="KW-1185">Reference proteome</keyword>
<dbReference type="AlphaFoldDB" id="A0A4Z0GKW1"/>
<dbReference type="OrthoDB" id="5418945at2"/>
<accession>A0A4Z0GKW1</accession>
<organism evidence="1 2">
    <name type="scientific">Sporolactobacillus shoreae</name>
    <dbReference type="NCBI Taxonomy" id="1465501"/>
    <lineage>
        <taxon>Bacteria</taxon>
        <taxon>Bacillati</taxon>
        <taxon>Bacillota</taxon>
        <taxon>Bacilli</taxon>
        <taxon>Bacillales</taxon>
        <taxon>Sporolactobacillaceae</taxon>
        <taxon>Sporolactobacillus</taxon>
    </lineage>
</organism>
<evidence type="ECO:0000313" key="2">
    <source>
        <dbReference type="Proteomes" id="UP000298347"/>
    </source>
</evidence>
<gene>
    <name evidence="1" type="ORF">E4665_11835</name>
</gene>
<comment type="caution">
    <text evidence="1">The sequence shown here is derived from an EMBL/GenBank/DDBJ whole genome shotgun (WGS) entry which is preliminary data.</text>
</comment>
<dbReference type="RefSeq" id="WP_135348995.1">
    <property type="nucleotide sequence ID" value="NZ_SRJD01000013.1"/>
</dbReference>
<sequence>MRNKIIGIAILLLIIGGTFAFLVLNGKNNAKGPAPSKTVTVLKGYIGSEKEGLLSDPAIQNLLKNDFGVQLDYAKAGSIAMVEGSTKGQDFLFPSSQTALEIFKQKQPDAIAANRVEFNSPLVLYSWDTVTNALIKQGIVQERNGTDYVVDMPKLISMVNSGKKWADIGLPSLYGNVNIQSTDPTQSNSGNQFAGLLADILNNGQVVDDSTVQKVLPQIKTYFGKQGYQQTGSGDIFEQYLTTGVGAYPLIVGYENQLIEFAAQNPQKWQQVKSKMRILYPVPTVWSSHTFIALNDKAKVGLNALASTKIQNLAWTKHGFRSGDANVVNDTSKLPVSGIPSSIDQVIGVPKPSVMDTIINALKAH</sequence>
<dbReference type="EMBL" id="SRJD01000013">
    <property type="protein sequence ID" value="TGA97529.1"/>
    <property type="molecule type" value="Genomic_DNA"/>
</dbReference>
<proteinExistence type="predicted"/>
<evidence type="ECO:0008006" key="3">
    <source>
        <dbReference type="Google" id="ProtNLM"/>
    </source>
</evidence>
<protein>
    <recommendedName>
        <fullName evidence="3">Extracellular solute-binding protein</fullName>
    </recommendedName>
</protein>
<name>A0A4Z0GKW1_9BACL</name>
<reference evidence="1 2" key="1">
    <citation type="journal article" date="2015" name="Int. J. Syst. Evol. Microbiol.">
        <title>Sporolactobacillus shoreae sp. nov. and Sporolactobacillus spathodeae sp. nov., two spore-forming lactic acid bacteria isolated from tree barks in Thailand.</title>
        <authorList>
            <person name="Thamacharoensuk T."/>
            <person name="Kitahara M."/>
            <person name="Ohkuma M."/>
            <person name="Thongchul N."/>
            <person name="Tanasupawat S."/>
        </authorList>
    </citation>
    <scope>NUCLEOTIDE SEQUENCE [LARGE SCALE GENOMIC DNA]</scope>
    <source>
        <strain evidence="1 2">BK92</strain>
    </source>
</reference>